<evidence type="ECO:0000256" key="1">
    <source>
        <dbReference type="SAM" id="MobiDB-lite"/>
    </source>
</evidence>
<proteinExistence type="predicted"/>
<comment type="caution">
    <text evidence="2">The sequence shown here is derived from an EMBL/GenBank/DDBJ whole genome shotgun (WGS) entry which is preliminary data.</text>
</comment>
<gene>
    <name evidence="2" type="ORF">PYX00_010087</name>
</gene>
<organism evidence="2">
    <name type="scientific">Menopon gallinae</name>
    <name type="common">poultry shaft louse</name>
    <dbReference type="NCBI Taxonomy" id="328185"/>
    <lineage>
        <taxon>Eukaryota</taxon>
        <taxon>Metazoa</taxon>
        <taxon>Ecdysozoa</taxon>
        <taxon>Arthropoda</taxon>
        <taxon>Hexapoda</taxon>
        <taxon>Insecta</taxon>
        <taxon>Pterygota</taxon>
        <taxon>Neoptera</taxon>
        <taxon>Paraneoptera</taxon>
        <taxon>Psocodea</taxon>
        <taxon>Troctomorpha</taxon>
        <taxon>Phthiraptera</taxon>
        <taxon>Amblycera</taxon>
        <taxon>Menoponidae</taxon>
        <taxon>Menopon</taxon>
    </lineage>
</organism>
<feature type="region of interest" description="Disordered" evidence="1">
    <location>
        <begin position="25"/>
        <end position="51"/>
    </location>
</feature>
<dbReference type="EMBL" id="JARGDH010000005">
    <property type="protein sequence ID" value="KAL0267980.1"/>
    <property type="molecule type" value="Genomic_DNA"/>
</dbReference>
<reference evidence="2" key="1">
    <citation type="journal article" date="2024" name="Gigascience">
        <title>Chromosome-level genome of the poultry shaft louse Menopon gallinae provides insight into the host-switching and adaptive evolution of parasitic lice.</title>
        <authorList>
            <person name="Xu Y."/>
            <person name="Ma L."/>
            <person name="Liu S."/>
            <person name="Liang Y."/>
            <person name="Liu Q."/>
            <person name="He Z."/>
            <person name="Tian L."/>
            <person name="Duan Y."/>
            <person name="Cai W."/>
            <person name="Li H."/>
            <person name="Song F."/>
        </authorList>
    </citation>
    <scope>NUCLEOTIDE SEQUENCE</scope>
    <source>
        <strain evidence="2">Cailab_2023a</strain>
    </source>
</reference>
<sequence length="51" mass="5495">MSISATLALDISDIIEENNNKTMPGLISSSESSKPQSHYSVTLGTGPLWWS</sequence>
<evidence type="ECO:0000313" key="2">
    <source>
        <dbReference type="EMBL" id="KAL0267980.1"/>
    </source>
</evidence>
<name>A0AAW2HDT8_9NEOP</name>
<dbReference type="AlphaFoldDB" id="A0AAW2HDT8"/>
<feature type="compositionally biased region" description="Polar residues" evidence="1">
    <location>
        <begin position="27"/>
        <end position="43"/>
    </location>
</feature>
<protein>
    <submittedName>
        <fullName evidence="2">Uncharacterized protein</fullName>
    </submittedName>
</protein>
<accession>A0AAW2HDT8</accession>